<dbReference type="InterPro" id="IPR011659">
    <property type="entry name" value="WD40"/>
</dbReference>
<name>A0ABV6MYI0_9PSEU</name>
<feature type="domain" description="Peptidase S9 prolyl oligopeptidase catalytic" evidence="4">
    <location>
        <begin position="459"/>
        <end position="664"/>
    </location>
</feature>
<dbReference type="InterPro" id="IPR001375">
    <property type="entry name" value="Peptidase_S9_cat"/>
</dbReference>
<dbReference type="PANTHER" id="PTHR42776">
    <property type="entry name" value="SERINE PEPTIDASE S9 FAMILY MEMBER"/>
    <property type="match status" value="1"/>
</dbReference>
<dbReference type="Gene3D" id="2.120.10.30">
    <property type="entry name" value="TolB, C-terminal domain"/>
    <property type="match status" value="2"/>
</dbReference>
<evidence type="ECO:0000256" key="1">
    <source>
        <dbReference type="ARBA" id="ARBA00022729"/>
    </source>
</evidence>
<accession>A0ABV6MYI0</accession>
<comment type="caution">
    <text evidence="5">The sequence shown here is derived from an EMBL/GenBank/DDBJ whole genome shotgun (WGS) entry which is preliminary data.</text>
</comment>
<dbReference type="Pfam" id="PF07676">
    <property type="entry name" value="PD40"/>
    <property type="match status" value="2"/>
</dbReference>
<keyword evidence="3" id="KW-0720">Serine protease</keyword>
<dbReference type="Gene3D" id="3.40.50.1820">
    <property type="entry name" value="alpha/beta hydrolase"/>
    <property type="match status" value="1"/>
</dbReference>
<keyword evidence="3" id="KW-0645">Protease</keyword>
<evidence type="ECO:0000256" key="2">
    <source>
        <dbReference type="ARBA" id="ARBA00022801"/>
    </source>
</evidence>
<proteinExistence type="predicted"/>
<dbReference type="InterPro" id="IPR011042">
    <property type="entry name" value="6-blade_b-propeller_TolB-like"/>
</dbReference>
<dbReference type="PANTHER" id="PTHR42776:SF13">
    <property type="entry name" value="DIPEPTIDYL-PEPTIDASE 5"/>
    <property type="match status" value="1"/>
</dbReference>
<evidence type="ECO:0000256" key="3">
    <source>
        <dbReference type="ARBA" id="ARBA00022825"/>
    </source>
</evidence>
<reference evidence="5 6" key="1">
    <citation type="submission" date="2024-09" db="EMBL/GenBank/DDBJ databases">
        <authorList>
            <person name="Sun Q."/>
            <person name="Mori K."/>
        </authorList>
    </citation>
    <scope>NUCLEOTIDE SEQUENCE [LARGE SCALE GENOMIC DNA]</scope>
    <source>
        <strain evidence="5 6">TBRC 1432</strain>
    </source>
</reference>
<evidence type="ECO:0000313" key="5">
    <source>
        <dbReference type="EMBL" id="MFC0545368.1"/>
    </source>
</evidence>
<gene>
    <name evidence="5" type="ORF">ACFFH7_27925</name>
</gene>
<evidence type="ECO:0000313" key="6">
    <source>
        <dbReference type="Proteomes" id="UP001589810"/>
    </source>
</evidence>
<dbReference type="InterPro" id="IPR029058">
    <property type="entry name" value="AB_hydrolase_fold"/>
</dbReference>
<dbReference type="SUPFAM" id="SSF53474">
    <property type="entry name" value="alpha/beta-Hydrolases"/>
    <property type="match status" value="1"/>
</dbReference>
<dbReference type="Proteomes" id="UP001589810">
    <property type="component" value="Unassembled WGS sequence"/>
</dbReference>
<keyword evidence="2" id="KW-0378">Hydrolase</keyword>
<protein>
    <submittedName>
        <fullName evidence="5">S9 family peptidase</fullName>
    </submittedName>
</protein>
<dbReference type="SUPFAM" id="SSF82171">
    <property type="entry name" value="DPP6 N-terminal domain-like"/>
    <property type="match status" value="1"/>
</dbReference>
<dbReference type="EMBL" id="JBHLUD010000009">
    <property type="protein sequence ID" value="MFC0545368.1"/>
    <property type="molecule type" value="Genomic_DNA"/>
</dbReference>
<keyword evidence="1" id="KW-0732">Signal</keyword>
<dbReference type="RefSeq" id="WP_379794311.1">
    <property type="nucleotide sequence ID" value="NZ_JBHLUD010000009.1"/>
</dbReference>
<sequence>MTDFADLDAVAKLPRIGSLALSPDGGRLVATVSELAPDGKTWQAALWEVDPAGSRPARRLTRAAKGESSPVFTPDGSVLFVTSRADAESKPGDEKEASALWLLPPAGEARQVYAPRGGVSAVSVARDAGTLVITTAALHGTAVGDEDKERRKAREDAGVTAILHEAYPIRYWDHDLGPDKPRVVSAPAITGDERVTDVVELTRDVPSPVSGAAVSLDGQWVVYTADEVLSAAYGARDTLRVVRTDGTGDRELAADRSLGDGPAYGYFAATWLPDSSGVIAIRATESTEQECPHIELVLITLADGSVRRLTPDFPDWAEGPVVSADGQAVYFTADRGGRRPVWRVEVASGEITRLTGEGHYTDVCVASDGSAVYALRDSYAHPAQPVRLDPVAAEQDPVALPAPGVVDSLPGTLTEIDTTVADGRTVRAWLALPHGAAADSPAPLLLWIHGGPMMSSNGWSWRWNPWLMVARGYAVLMPDPALSTGYGRDMIQAGWGSWGGAPFTDLMAITDTAVERPDIDEGRTAAMGGSFGGYMANWVATQTDRFDAIVTHASLWNLDAFTGTTDASFYWMREMTDPLRSTERIIANSPHLRAADISTPMLVIHGDKDYRVPIGEGIRLYFDLVRHGVPAKFLYYPTENHWILTPGNSKVWYETVLAFLAEHVLGEKWERPALI</sequence>
<dbReference type="Pfam" id="PF00326">
    <property type="entry name" value="Peptidase_S9"/>
    <property type="match status" value="1"/>
</dbReference>
<keyword evidence="6" id="KW-1185">Reference proteome</keyword>
<evidence type="ECO:0000259" key="4">
    <source>
        <dbReference type="Pfam" id="PF00326"/>
    </source>
</evidence>
<organism evidence="5 6">
    <name type="scientific">Kutzneria chonburiensis</name>
    <dbReference type="NCBI Taxonomy" id="1483604"/>
    <lineage>
        <taxon>Bacteria</taxon>
        <taxon>Bacillati</taxon>
        <taxon>Actinomycetota</taxon>
        <taxon>Actinomycetes</taxon>
        <taxon>Pseudonocardiales</taxon>
        <taxon>Pseudonocardiaceae</taxon>
        <taxon>Kutzneria</taxon>
    </lineage>
</organism>